<dbReference type="Gene3D" id="3.90.550.10">
    <property type="entry name" value="Spore Coat Polysaccharide Biosynthesis Protein SpsA, Chain A"/>
    <property type="match status" value="1"/>
</dbReference>
<dbReference type="InterPro" id="IPR029044">
    <property type="entry name" value="Nucleotide-diphossugar_trans"/>
</dbReference>
<dbReference type="RefSeq" id="WP_254155785.1">
    <property type="nucleotide sequence ID" value="NZ_JAHESD010000066.1"/>
</dbReference>
<evidence type="ECO:0000256" key="4">
    <source>
        <dbReference type="ARBA" id="ARBA00022679"/>
    </source>
</evidence>
<accession>A0ABS5VWD6</accession>
<keyword evidence="2" id="KW-1003">Cell membrane</keyword>
<sequence>MNFFTNPSWINTQLLSYNKLEDIPDSLFNEVNERLSKLVTDDPFVSIVIPAKNEEVNLIRTIDSLSKNKTSYKVEIIVVNNNSTDRTQEVLDRLKIKSLFQPKAGCGPARQLGQEHAKGKYILMADADCFYPPKWIENMTRALLESGVACIYGRYSFLGTPEQPRWKFSLYESARNVIVEARHLNRPCINALGMSMGYVKDMGLKVGFVPKHIRGEDGRLCFQLREMGKIKQVRDRSVIVWTLPRTLQKEGSLLSAFTRRALLELSRIQHYFYPQAPHDVTKTKNYDPAIVKYFRRRIQKQQSEPEQGLN</sequence>
<keyword evidence="5" id="KW-0472">Membrane</keyword>
<protein>
    <submittedName>
        <fullName evidence="7">Glycosyltransferase family 2 protein</fullName>
    </submittedName>
</protein>
<evidence type="ECO:0000256" key="5">
    <source>
        <dbReference type="ARBA" id="ARBA00023136"/>
    </source>
</evidence>
<gene>
    <name evidence="7" type="ORF">KK060_20730</name>
</gene>
<evidence type="ECO:0000256" key="3">
    <source>
        <dbReference type="ARBA" id="ARBA00022676"/>
    </source>
</evidence>
<dbReference type="PANTHER" id="PTHR43646">
    <property type="entry name" value="GLYCOSYLTRANSFERASE"/>
    <property type="match status" value="1"/>
</dbReference>
<evidence type="ECO:0000313" key="8">
    <source>
        <dbReference type="Proteomes" id="UP000772618"/>
    </source>
</evidence>
<dbReference type="PANTHER" id="PTHR43646:SF2">
    <property type="entry name" value="GLYCOSYLTRANSFERASE 2-LIKE DOMAIN-CONTAINING PROTEIN"/>
    <property type="match status" value="1"/>
</dbReference>
<dbReference type="CDD" id="cd00761">
    <property type="entry name" value="Glyco_tranf_GTA_type"/>
    <property type="match status" value="1"/>
</dbReference>
<organism evidence="7 8">
    <name type="scientific">Chryseosolibacter indicus</name>
    <dbReference type="NCBI Taxonomy" id="2782351"/>
    <lineage>
        <taxon>Bacteria</taxon>
        <taxon>Pseudomonadati</taxon>
        <taxon>Bacteroidota</taxon>
        <taxon>Cytophagia</taxon>
        <taxon>Cytophagales</taxon>
        <taxon>Chryseotaleaceae</taxon>
        <taxon>Chryseosolibacter</taxon>
    </lineage>
</organism>
<keyword evidence="8" id="KW-1185">Reference proteome</keyword>
<evidence type="ECO:0000256" key="1">
    <source>
        <dbReference type="ARBA" id="ARBA00004236"/>
    </source>
</evidence>
<dbReference type="SUPFAM" id="SSF53448">
    <property type="entry name" value="Nucleotide-diphospho-sugar transferases"/>
    <property type="match status" value="1"/>
</dbReference>
<dbReference type="Proteomes" id="UP000772618">
    <property type="component" value="Unassembled WGS sequence"/>
</dbReference>
<feature type="domain" description="Glycosyltransferase 2-like" evidence="6">
    <location>
        <begin position="46"/>
        <end position="167"/>
    </location>
</feature>
<proteinExistence type="predicted"/>
<evidence type="ECO:0000313" key="7">
    <source>
        <dbReference type="EMBL" id="MBT1705729.1"/>
    </source>
</evidence>
<evidence type="ECO:0000259" key="6">
    <source>
        <dbReference type="Pfam" id="PF00535"/>
    </source>
</evidence>
<dbReference type="EMBL" id="JAHESD010000066">
    <property type="protein sequence ID" value="MBT1705729.1"/>
    <property type="molecule type" value="Genomic_DNA"/>
</dbReference>
<dbReference type="InterPro" id="IPR001173">
    <property type="entry name" value="Glyco_trans_2-like"/>
</dbReference>
<name>A0ABS5VWD6_9BACT</name>
<keyword evidence="3" id="KW-0328">Glycosyltransferase</keyword>
<reference evidence="7 8" key="1">
    <citation type="submission" date="2021-05" db="EMBL/GenBank/DDBJ databases">
        <title>A Polyphasic approach of four new species of the genus Ohtaekwangia: Ohtaekwangia histidinii sp. nov., Ohtaekwangia cretensis sp. nov., Ohtaekwangia indiensis sp. nov., Ohtaekwangia reichenbachii sp. nov. from diverse environment.</title>
        <authorList>
            <person name="Octaviana S."/>
        </authorList>
    </citation>
    <scope>NUCLEOTIDE SEQUENCE [LARGE SCALE GENOMIC DNA]</scope>
    <source>
        <strain evidence="7 8">PWU20</strain>
    </source>
</reference>
<evidence type="ECO:0000256" key="2">
    <source>
        <dbReference type="ARBA" id="ARBA00022475"/>
    </source>
</evidence>
<comment type="subcellular location">
    <subcellularLocation>
        <location evidence="1">Cell membrane</location>
    </subcellularLocation>
</comment>
<keyword evidence="4" id="KW-0808">Transferase</keyword>
<dbReference type="Pfam" id="PF00535">
    <property type="entry name" value="Glycos_transf_2"/>
    <property type="match status" value="1"/>
</dbReference>
<comment type="caution">
    <text evidence="7">The sequence shown here is derived from an EMBL/GenBank/DDBJ whole genome shotgun (WGS) entry which is preliminary data.</text>
</comment>